<name>A0A0N0BMT5_9EURY</name>
<dbReference type="AlphaFoldDB" id="A0A0N0BMT5"/>
<keyword evidence="2" id="KW-1185">Reference proteome</keyword>
<dbReference type="Proteomes" id="UP000037729">
    <property type="component" value="Unassembled WGS sequence"/>
</dbReference>
<sequence length="87" mass="9944">MKSNHVWRFTTAVEAQVREVIVYSPTFQRFATVISKNFLIPFMTSSPPFTTGGYRIRTAGHLNKRYTNLGATGEHIDMGVSGYLFYY</sequence>
<accession>A0A0N0BMT5</accession>
<comment type="caution">
    <text evidence="1">The sequence shown here is derived from an EMBL/GenBank/DDBJ whole genome shotgun (WGS) entry which is preliminary data.</text>
</comment>
<reference evidence="1 2" key="1">
    <citation type="submission" date="2015-08" db="EMBL/GenBank/DDBJ databases">
        <title>Genomes of Isolates from Cabo Rojo, PR.</title>
        <authorList>
            <person name="Sanchez-Nieves R.L."/>
            <person name="Montalvo-Rodriguez R."/>
        </authorList>
    </citation>
    <scope>NUCLEOTIDE SEQUENCE [LARGE SCALE GENOMIC DNA]</scope>
    <source>
        <strain evidence="1 2">SL3</strain>
    </source>
</reference>
<proteinExistence type="predicted"/>
<protein>
    <submittedName>
        <fullName evidence="1">Uncharacterized protein</fullName>
    </submittedName>
</protein>
<evidence type="ECO:0000313" key="1">
    <source>
        <dbReference type="EMBL" id="KOX91513.1"/>
    </source>
</evidence>
<dbReference type="PATRIC" id="fig|1705562.3.peg.784"/>
<dbReference type="EMBL" id="LIUF01000010">
    <property type="protein sequence ID" value="KOX91513.1"/>
    <property type="molecule type" value="Genomic_DNA"/>
</dbReference>
<gene>
    <name evidence="1" type="ORF">AMS69_18670</name>
</gene>
<organism evidence="1 2">
    <name type="scientific">Haloarcula rubripromontorii</name>
    <dbReference type="NCBI Taxonomy" id="1705562"/>
    <lineage>
        <taxon>Archaea</taxon>
        <taxon>Methanobacteriati</taxon>
        <taxon>Methanobacteriota</taxon>
        <taxon>Stenosarchaea group</taxon>
        <taxon>Halobacteria</taxon>
        <taxon>Halobacteriales</taxon>
        <taxon>Haloarculaceae</taxon>
        <taxon>Haloarcula</taxon>
    </lineage>
</organism>
<evidence type="ECO:0000313" key="2">
    <source>
        <dbReference type="Proteomes" id="UP000037729"/>
    </source>
</evidence>